<dbReference type="EMBL" id="HBFW01011435">
    <property type="protein sequence ID" value="CAD8936339.1"/>
    <property type="molecule type" value="Transcribed_RNA"/>
</dbReference>
<evidence type="ECO:0000256" key="3">
    <source>
        <dbReference type="ARBA" id="ARBA00022787"/>
    </source>
</evidence>
<dbReference type="GO" id="GO:0008320">
    <property type="term" value="F:protein transmembrane transporter activity"/>
    <property type="evidence" value="ECO:0007669"/>
    <property type="project" value="InterPro"/>
</dbReference>
<feature type="compositionally biased region" description="Pro residues" evidence="4">
    <location>
        <begin position="1"/>
        <end position="10"/>
    </location>
</feature>
<keyword evidence="2" id="KW-0472">Membrane</keyword>
<dbReference type="GO" id="GO:0005741">
    <property type="term" value="C:mitochondrial outer membrane"/>
    <property type="evidence" value="ECO:0007669"/>
    <property type="project" value="UniProtKB-SubCell"/>
</dbReference>
<dbReference type="PANTHER" id="PTHR10802">
    <property type="entry name" value="MITOCHONDRIAL IMPORT RECEPTOR SUBUNIT TOM40"/>
    <property type="match status" value="1"/>
</dbReference>
<dbReference type="CDD" id="cd07305">
    <property type="entry name" value="Porin3_Tom40"/>
    <property type="match status" value="1"/>
</dbReference>
<feature type="region of interest" description="Disordered" evidence="4">
    <location>
        <begin position="1"/>
        <end position="40"/>
    </location>
</feature>
<accession>A0A7S1GMA5</accession>
<dbReference type="GO" id="GO:0030150">
    <property type="term" value="P:protein import into mitochondrial matrix"/>
    <property type="evidence" value="ECO:0007669"/>
    <property type="project" value="InterPro"/>
</dbReference>
<organism evidence="5">
    <name type="scientific">Cyclophora tenuis</name>
    <name type="common">Marine diatom</name>
    <dbReference type="NCBI Taxonomy" id="216820"/>
    <lineage>
        <taxon>Eukaryota</taxon>
        <taxon>Sar</taxon>
        <taxon>Stramenopiles</taxon>
        <taxon>Ochrophyta</taxon>
        <taxon>Bacillariophyta</taxon>
        <taxon>Fragilariophyceae</taxon>
        <taxon>Fragilariophycidae</taxon>
        <taxon>Cyclophorales</taxon>
        <taxon>Cyclophoraceae</taxon>
        <taxon>Cyclophora</taxon>
    </lineage>
</organism>
<dbReference type="InterPro" id="IPR023614">
    <property type="entry name" value="Porin_dom_sf"/>
</dbReference>
<evidence type="ECO:0000256" key="1">
    <source>
        <dbReference type="ARBA" id="ARBA00004294"/>
    </source>
</evidence>
<keyword evidence="2" id="KW-0812">Transmembrane</keyword>
<sequence>MPPPPLPPPAANSKDSSNNDNKDSSNASPIPPPPSSAPDSIEEASLMVSSIPNPGPFEQASMDAKRLVQLDTFDGFRFDINKQLSPYMAVIHSFWLGTSMLPDGRNKSYTFMTQVANETGLLLARVDFDRGSVDGRIHRAILGGLAMAKIQMGVSGAAEGHNDQCMTEVDLNGMTWSANLKYGSALGGGLYGINYFQSITPRLAMGGEGIYISANQSLMSNYTLRYTMPAKSGDDADDNDAADKKGVVVSSERASSTMVASYNSQQGAVSLNYKRNVTPNRVALGAELQFSPFSPQSAQVVVGAEFKLTRSKVSACVDGSGRVQSLVEAKLGRIGAPTLQLAGEMDFGQDKMKFGYGLNIDG</sequence>
<reference evidence="5" key="1">
    <citation type="submission" date="2021-01" db="EMBL/GenBank/DDBJ databases">
        <authorList>
            <person name="Corre E."/>
            <person name="Pelletier E."/>
            <person name="Niang G."/>
            <person name="Scheremetjew M."/>
            <person name="Finn R."/>
            <person name="Kale V."/>
            <person name="Holt S."/>
            <person name="Cochrane G."/>
            <person name="Meng A."/>
            <person name="Brown T."/>
            <person name="Cohen L."/>
        </authorList>
    </citation>
    <scope>NUCLEOTIDE SEQUENCE</scope>
    <source>
        <strain evidence="5">ECT3854</strain>
    </source>
</reference>
<keyword evidence="2" id="KW-1134">Transmembrane beta strand</keyword>
<gene>
    <name evidence="5" type="ORF">CTEN0397_LOCUS7373</name>
</gene>
<keyword evidence="3" id="KW-1000">Mitochondrion outer membrane</keyword>
<protein>
    <recommendedName>
        <fullName evidence="6">Mitochondrial import receptor subunit TOM40</fullName>
    </recommendedName>
</protein>
<dbReference type="InterPro" id="IPR037930">
    <property type="entry name" value="Tom40"/>
</dbReference>
<dbReference type="AlphaFoldDB" id="A0A7S1GMA5"/>
<comment type="subcellular location">
    <subcellularLocation>
        <location evidence="1">Mitochondrion outer membrane</location>
    </subcellularLocation>
</comment>
<keyword evidence="3" id="KW-0496">Mitochondrion</keyword>
<proteinExistence type="predicted"/>
<evidence type="ECO:0000256" key="2">
    <source>
        <dbReference type="ARBA" id="ARBA00022452"/>
    </source>
</evidence>
<feature type="compositionally biased region" description="Low complexity" evidence="4">
    <location>
        <begin position="11"/>
        <end position="28"/>
    </location>
</feature>
<evidence type="ECO:0008006" key="6">
    <source>
        <dbReference type="Google" id="ProtNLM"/>
    </source>
</evidence>
<name>A0A7S1GMA5_CYCTE</name>
<dbReference type="Gene3D" id="2.40.160.10">
    <property type="entry name" value="Porin"/>
    <property type="match status" value="1"/>
</dbReference>
<evidence type="ECO:0000256" key="4">
    <source>
        <dbReference type="SAM" id="MobiDB-lite"/>
    </source>
</evidence>
<evidence type="ECO:0000313" key="5">
    <source>
        <dbReference type="EMBL" id="CAD8936339.1"/>
    </source>
</evidence>